<evidence type="ECO:0000313" key="2">
    <source>
        <dbReference type="Proteomes" id="UP001162483"/>
    </source>
</evidence>
<proteinExistence type="predicted"/>
<evidence type="ECO:0000313" key="1">
    <source>
        <dbReference type="EMBL" id="CAI9613020.1"/>
    </source>
</evidence>
<sequence length="27" mass="3273">MLPSLRRKWEVLICVLAAQKLYMLLKR</sequence>
<keyword evidence="2" id="KW-1185">Reference proteome</keyword>
<reference evidence="1" key="1">
    <citation type="submission" date="2023-05" db="EMBL/GenBank/DDBJ databases">
        <authorList>
            <person name="Stuckert A."/>
        </authorList>
    </citation>
    <scope>NUCLEOTIDE SEQUENCE</scope>
</reference>
<dbReference type="Proteomes" id="UP001162483">
    <property type="component" value="Unassembled WGS sequence"/>
</dbReference>
<gene>
    <name evidence="1" type="ORF">SPARVUS_LOCUS14824196</name>
</gene>
<accession>A0ABN9GY46</accession>
<name>A0ABN9GY46_9NEOB</name>
<organism evidence="1 2">
    <name type="scientific">Staurois parvus</name>
    <dbReference type="NCBI Taxonomy" id="386267"/>
    <lineage>
        <taxon>Eukaryota</taxon>
        <taxon>Metazoa</taxon>
        <taxon>Chordata</taxon>
        <taxon>Craniata</taxon>
        <taxon>Vertebrata</taxon>
        <taxon>Euteleostomi</taxon>
        <taxon>Amphibia</taxon>
        <taxon>Batrachia</taxon>
        <taxon>Anura</taxon>
        <taxon>Neobatrachia</taxon>
        <taxon>Ranoidea</taxon>
        <taxon>Ranidae</taxon>
        <taxon>Staurois</taxon>
    </lineage>
</organism>
<comment type="caution">
    <text evidence="1">The sequence shown here is derived from an EMBL/GenBank/DDBJ whole genome shotgun (WGS) entry which is preliminary data.</text>
</comment>
<protein>
    <submittedName>
        <fullName evidence="1">Uncharacterized protein</fullName>
    </submittedName>
</protein>
<dbReference type="EMBL" id="CATNWA010019406">
    <property type="protein sequence ID" value="CAI9613020.1"/>
    <property type="molecule type" value="Genomic_DNA"/>
</dbReference>